<evidence type="ECO:0000259" key="3">
    <source>
        <dbReference type="PROSITE" id="PS01031"/>
    </source>
</evidence>
<dbReference type="GO" id="GO:0051082">
    <property type="term" value="F:unfolded protein binding"/>
    <property type="evidence" value="ECO:0007669"/>
    <property type="project" value="TreeGrafter"/>
</dbReference>
<dbReference type="InterPro" id="IPR002068">
    <property type="entry name" value="A-crystallin/Hsp20_dom"/>
</dbReference>
<keyword evidence="5" id="KW-1185">Reference proteome</keyword>
<dbReference type="Gene3D" id="2.60.40.790">
    <property type="match status" value="1"/>
</dbReference>
<dbReference type="EMBL" id="JARQZJ010000125">
    <property type="protein sequence ID" value="KAK9890555.1"/>
    <property type="molecule type" value="Genomic_DNA"/>
</dbReference>
<gene>
    <name evidence="4" type="ORF">WA026_010630</name>
</gene>
<dbReference type="GO" id="GO:0005737">
    <property type="term" value="C:cytoplasm"/>
    <property type="evidence" value="ECO:0007669"/>
    <property type="project" value="TreeGrafter"/>
</dbReference>
<accession>A0AAW1VEH6</accession>
<dbReference type="PANTHER" id="PTHR45640">
    <property type="entry name" value="HEAT SHOCK PROTEIN HSP-12.2-RELATED"/>
    <property type="match status" value="1"/>
</dbReference>
<protein>
    <recommendedName>
        <fullName evidence="3">SHSP domain-containing protein</fullName>
    </recommendedName>
</protein>
<dbReference type="Pfam" id="PF00011">
    <property type="entry name" value="HSP20"/>
    <property type="match status" value="1"/>
</dbReference>
<name>A0AAW1VEH6_9CUCU</name>
<dbReference type="PROSITE" id="PS01031">
    <property type="entry name" value="SHSP"/>
    <property type="match status" value="1"/>
</dbReference>
<sequence>MSLDQCKAERTIVVKPENFFLSDKAFYKVRRSLLEKGKAPAKFIEEDKSPEEMDNVFFHGDRFEILVDARGYRPEELRCVITANNINVSAQKKECANEAEKNIMMSRNYQLPQDIIPENGNCCLSSDGILLITAPWKC</sequence>
<reference evidence="4 5" key="1">
    <citation type="submission" date="2023-03" db="EMBL/GenBank/DDBJ databases">
        <title>Genome insight into feeding habits of ladybird beetles.</title>
        <authorList>
            <person name="Li H.-S."/>
            <person name="Huang Y.-H."/>
            <person name="Pang H."/>
        </authorList>
    </citation>
    <scope>NUCLEOTIDE SEQUENCE [LARGE SCALE GENOMIC DNA]</scope>
    <source>
        <strain evidence="4">SYSU_2023b</strain>
        <tissue evidence="4">Whole body</tissue>
    </source>
</reference>
<dbReference type="GO" id="GO:0009408">
    <property type="term" value="P:response to heat"/>
    <property type="evidence" value="ECO:0007669"/>
    <property type="project" value="TreeGrafter"/>
</dbReference>
<organism evidence="4 5">
    <name type="scientific">Henosepilachna vigintioctopunctata</name>
    <dbReference type="NCBI Taxonomy" id="420089"/>
    <lineage>
        <taxon>Eukaryota</taxon>
        <taxon>Metazoa</taxon>
        <taxon>Ecdysozoa</taxon>
        <taxon>Arthropoda</taxon>
        <taxon>Hexapoda</taxon>
        <taxon>Insecta</taxon>
        <taxon>Pterygota</taxon>
        <taxon>Neoptera</taxon>
        <taxon>Endopterygota</taxon>
        <taxon>Coleoptera</taxon>
        <taxon>Polyphaga</taxon>
        <taxon>Cucujiformia</taxon>
        <taxon>Coccinelloidea</taxon>
        <taxon>Coccinellidae</taxon>
        <taxon>Epilachninae</taxon>
        <taxon>Epilachnini</taxon>
        <taxon>Henosepilachna</taxon>
    </lineage>
</organism>
<dbReference type="PANTHER" id="PTHR45640:SF34">
    <property type="entry name" value="PROTEIN LETHAL(2)ESSENTIAL FOR LIFE"/>
    <property type="match status" value="1"/>
</dbReference>
<dbReference type="InterPro" id="IPR008978">
    <property type="entry name" value="HSP20-like_chaperone"/>
</dbReference>
<comment type="caution">
    <text evidence="4">The sequence shown here is derived from an EMBL/GenBank/DDBJ whole genome shotgun (WGS) entry which is preliminary data.</text>
</comment>
<evidence type="ECO:0000256" key="2">
    <source>
        <dbReference type="RuleBase" id="RU003616"/>
    </source>
</evidence>
<dbReference type="GO" id="GO:0042026">
    <property type="term" value="P:protein refolding"/>
    <property type="evidence" value="ECO:0007669"/>
    <property type="project" value="TreeGrafter"/>
</dbReference>
<dbReference type="InterPro" id="IPR001436">
    <property type="entry name" value="Alpha-crystallin/sHSP_animal"/>
</dbReference>
<evidence type="ECO:0000313" key="5">
    <source>
        <dbReference type="Proteomes" id="UP001431783"/>
    </source>
</evidence>
<dbReference type="SUPFAM" id="SSF49764">
    <property type="entry name" value="HSP20-like chaperones"/>
    <property type="match status" value="1"/>
</dbReference>
<feature type="domain" description="SHSP" evidence="3">
    <location>
        <begin position="44"/>
        <end position="138"/>
    </location>
</feature>
<dbReference type="AlphaFoldDB" id="A0AAW1VEH6"/>
<dbReference type="CDD" id="cd06526">
    <property type="entry name" value="metazoan_ACD"/>
    <property type="match status" value="1"/>
</dbReference>
<comment type="similarity">
    <text evidence="1 2">Belongs to the small heat shock protein (HSP20) family.</text>
</comment>
<dbReference type="GO" id="GO:0005634">
    <property type="term" value="C:nucleus"/>
    <property type="evidence" value="ECO:0007669"/>
    <property type="project" value="TreeGrafter"/>
</dbReference>
<evidence type="ECO:0000313" key="4">
    <source>
        <dbReference type="EMBL" id="KAK9890555.1"/>
    </source>
</evidence>
<evidence type="ECO:0000256" key="1">
    <source>
        <dbReference type="PROSITE-ProRule" id="PRU00285"/>
    </source>
</evidence>
<dbReference type="Proteomes" id="UP001431783">
    <property type="component" value="Unassembled WGS sequence"/>
</dbReference>
<proteinExistence type="inferred from homology"/>